<dbReference type="FunFam" id="3.40.50.10190:FF:000006">
    <property type="entry name" value="Breast cancer type 1 susceptibility protein homolog"/>
    <property type="match status" value="1"/>
</dbReference>
<dbReference type="EMBL" id="CAUOFW020003910">
    <property type="protein sequence ID" value="CAK9162609.1"/>
    <property type="molecule type" value="Genomic_DNA"/>
</dbReference>
<protein>
    <submittedName>
        <fullName evidence="14">Uncharacterized protein</fullName>
    </submittedName>
</protein>
<evidence type="ECO:0000259" key="11">
    <source>
        <dbReference type="PROSITE" id="PS50089"/>
    </source>
</evidence>
<dbReference type="FunFam" id="3.30.40.10:FF:000352">
    <property type="entry name" value="Breast cancer associated RING 1"/>
    <property type="match status" value="1"/>
</dbReference>
<keyword evidence="5 9" id="KW-0863">Zinc-finger</keyword>
<dbReference type="PROSITE" id="PS00518">
    <property type="entry name" value="ZF_RING_1"/>
    <property type="match status" value="1"/>
</dbReference>
<keyword evidence="6" id="KW-0862">Zinc</keyword>
<sequence>MGDTSHLEKMGRELKCPICLSLLNSAVSLTCNHVFCNSCIEKSMRSASSCPVCKVPYRRREVRPAPHMDNLVCIYKSMEVASGVNIFVTQTAPSTKLSDMQAELFPHTFTILPAYVSILLANVGFSGLLAKNSEICSSSWNRSLLDTEASSCEFRENAGNPPESDGVCGSKETSVQENSRRSKGKGSKGSKKIFESCSLNPVRPSFPTKKRVQATDYPPPETPKHPKLDCGMDEIPKDGPKKSSVLLEEKHALNEKGDPVFSPFFWLREEEDVEKSSQQTDGDLIMETPPDAPCFSDIKESDDEAPCKMTPEKGTCMGPNDADIYDSEMFEWTQRACSPELFLSPMKVLVEATDENINVKKKCKSASQSSKANEESAIGNRKSRIPEMGNDNMETSLPTLSCPRTKSVAKSNKRVRKANGSTLKKRAKKNICEVIGISSDLQKVADYVIQEKTCDNNESSLNLVKTCKRNKKVGFDASATGSVAENSHTLCAGAIPLIQGDKTVVAHLSASSVQKEDSEGSKNLKKSGKINKKTMDPQRRDRTRSKIQQLNTAKNIMQSKNIEVLTSQVLSKSPSISDDKENHDLGVKSRKVQRKNTSNLKCLKKVKFSMDSICKDKLAGGIATIRERVDAKEIQPFEGAQGNFDVKVINDSSKMQKVPSILNGVVLHKCETIPNKIQCAFCQSAEDSEVSGVMVHYFEGQPVGADYNGGLNITHAHRYCTEWAPNVYFEDDNAINLDTEVSRSRRIKCCCCGIKGAALGCYDKSCRKSFHVPCAKLTPECRWDNDNFVVLCPLHASLKLPNETSGSQVKHKKQSVRKRHSHIHHPQVTIKHDNSTCRKWKSQRPSEKLVLCCSALTDAEKETVSEFKRLSGVRVLKNWDSSVTHVIASTDENRACRRTLKFLMGVLEGKWILSIDCQYIGVKSCIKAEELVDEQHFEIDIDVHGIRGGPQLGRLRLSNQQPKLFNGYDFYFTGDFVPSYKGYLHDLVVAAGGTVLYRKPVSGDQEAAVSSGYSKSPVFIIYSLELQEKYAPRKRNLILSRRRTDAEELASSTGAIVASNSWVLNSVAACKLQNFAE</sequence>
<dbReference type="AlphaFoldDB" id="A0ABC8T5A1"/>
<dbReference type="InterPro" id="IPR001841">
    <property type="entry name" value="Znf_RING"/>
</dbReference>
<feature type="compositionally biased region" description="Basic residues" evidence="10">
    <location>
        <begin position="181"/>
        <end position="191"/>
    </location>
</feature>
<feature type="region of interest" description="Disordered" evidence="10">
    <location>
        <begin position="361"/>
        <end position="420"/>
    </location>
</feature>
<name>A0ABC8T5A1_9AQUA</name>
<evidence type="ECO:0000256" key="6">
    <source>
        <dbReference type="ARBA" id="ARBA00022833"/>
    </source>
</evidence>
<evidence type="ECO:0000256" key="8">
    <source>
        <dbReference type="ARBA" id="ARBA00023242"/>
    </source>
</evidence>
<comment type="caution">
    <text evidence="14">The sequence shown here is derived from an EMBL/GenBank/DDBJ whole genome shotgun (WGS) entry which is preliminary data.</text>
</comment>
<dbReference type="GO" id="GO:0005634">
    <property type="term" value="C:nucleus"/>
    <property type="evidence" value="ECO:0007669"/>
    <property type="project" value="UniProtKB-SubCell"/>
</dbReference>
<dbReference type="PROSITE" id="PS50089">
    <property type="entry name" value="ZF_RING_2"/>
    <property type="match status" value="1"/>
</dbReference>
<gene>
    <name evidence="14" type="ORF">ILEXP_LOCUS31487</name>
</gene>
<feature type="compositionally biased region" description="Basic residues" evidence="10">
    <location>
        <begin position="523"/>
        <end position="532"/>
    </location>
</feature>
<reference evidence="14 15" key="1">
    <citation type="submission" date="2024-02" db="EMBL/GenBank/DDBJ databases">
        <authorList>
            <person name="Vignale AGUSTIN F."/>
            <person name="Sosa J E."/>
            <person name="Modenutti C."/>
        </authorList>
    </citation>
    <scope>NUCLEOTIDE SEQUENCE [LARGE SCALE GENOMIC DNA]</scope>
</reference>
<feature type="region of interest" description="Disordered" evidence="10">
    <location>
        <begin position="154"/>
        <end position="232"/>
    </location>
</feature>
<proteinExistence type="predicted"/>
<dbReference type="InterPro" id="IPR031099">
    <property type="entry name" value="BRCA1-associated"/>
</dbReference>
<dbReference type="Pfam" id="PF13771">
    <property type="entry name" value="zf-HC5HC2H"/>
    <property type="match status" value="1"/>
</dbReference>
<keyword evidence="3" id="KW-0677">Repeat</keyword>
<keyword evidence="15" id="KW-1185">Reference proteome</keyword>
<keyword evidence="8" id="KW-0539">Nucleus</keyword>
<evidence type="ECO:0000256" key="3">
    <source>
        <dbReference type="ARBA" id="ARBA00022737"/>
    </source>
</evidence>
<feature type="domain" description="BRCT" evidence="12">
    <location>
        <begin position="960"/>
        <end position="1077"/>
    </location>
</feature>
<dbReference type="PROSITE" id="PS50172">
    <property type="entry name" value="BRCT"/>
    <property type="match status" value="1"/>
</dbReference>
<keyword evidence="2" id="KW-0479">Metal-binding</keyword>
<feature type="compositionally biased region" description="Polar residues" evidence="10">
    <location>
        <begin position="392"/>
        <end position="410"/>
    </location>
</feature>
<dbReference type="Gene3D" id="3.30.40.10">
    <property type="entry name" value="Zinc/RING finger domain, C3HC4 (zinc finger)"/>
    <property type="match status" value="2"/>
</dbReference>
<dbReference type="InterPro" id="IPR017907">
    <property type="entry name" value="Znf_RING_CS"/>
</dbReference>
<feature type="compositionally biased region" description="Basic and acidic residues" evidence="10">
    <location>
        <begin position="222"/>
        <end position="232"/>
    </location>
</feature>
<feature type="compositionally biased region" description="Basic residues" evidence="10">
    <location>
        <begin position="411"/>
        <end position="420"/>
    </location>
</feature>
<evidence type="ECO:0000313" key="15">
    <source>
        <dbReference type="Proteomes" id="UP001642360"/>
    </source>
</evidence>
<keyword evidence="4" id="KW-0227">DNA damage</keyword>
<dbReference type="Pfam" id="PF00533">
    <property type="entry name" value="BRCT"/>
    <property type="match status" value="1"/>
</dbReference>
<dbReference type="Pfam" id="PF13923">
    <property type="entry name" value="zf-C3HC4_2"/>
    <property type="match status" value="1"/>
</dbReference>
<dbReference type="FunFam" id="3.30.40.10:FF:000310">
    <property type="entry name" value="Breast cancer associated RING 1"/>
    <property type="match status" value="1"/>
</dbReference>
<evidence type="ECO:0000256" key="10">
    <source>
        <dbReference type="SAM" id="MobiDB-lite"/>
    </source>
</evidence>
<evidence type="ECO:0000256" key="7">
    <source>
        <dbReference type="ARBA" id="ARBA00023204"/>
    </source>
</evidence>
<feature type="domain" description="PHD-type" evidence="13">
    <location>
        <begin position="676"/>
        <end position="796"/>
    </location>
</feature>
<dbReference type="PANTHER" id="PTHR13763">
    <property type="entry name" value="BREAST CANCER TYPE 1 SUSCEPTIBILITY PROTEIN BRCA1"/>
    <property type="match status" value="1"/>
</dbReference>
<dbReference type="InterPro" id="IPR013083">
    <property type="entry name" value="Znf_RING/FYVE/PHD"/>
</dbReference>
<dbReference type="SMART" id="SM00292">
    <property type="entry name" value="BRCT"/>
    <property type="match status" value="2"/>
</dbReference>
<evidence type="ECO:0000313" key="14">
    <source>
        <dbReference type="EMBL" id="CAK9162609.1"/>
    </source>
</evidence>
<organism evidence="14 15">
    <name type="scientific">Ilex paraguariensis</name>
    <name type="common">yerba mate</name>
    <dbReference type="NCBI Taxonomy" id="185542"/>
    <lineage>
        <taxon>Eukaryota</taxon>
        <taxon>Viridiplantae</taxon>
        <taxon>Streptophyta</taxon>
        <taxon>Embryophyta</taxon>
        <taxon>Tracheophyta</taxon>
        <taxon>Spermatophyta</taxon>
        <taxon>Magnoliopsida</taxon>
        <taxon>eudicotyledons</taxon>
        <taxon>Gunneridae</taxon>
        <taxon>Pentapetalae</taxon>
        <taxon>asterids</taxon>
        <taxon>campanulids</taxon>
        <taxon>Aquifoliales</taxon>
        <taxon>Aquifoliaceae</taxon>
        <taxon>Ilex</taxon>
    </lineage>
</organism>
<dbReference type="CDD" id="cd17734">
    <property type="entry name" value="BRCT_Bard1_rpt1"/>
    <property type="match status" value="1"/>
</dbReference>
<dbReference type="InterPro" id="IPR034732">
    <property type="entry name" value="EPHD"/>
</dbReference>
<dbReference type="Gene3D" id="3.40.50.10190">
    <property type="entry name" value="BRCT domain"/>
    <property type="match status" value="2"/>
</dbReference>
<dbReference type="InterPro" id="IPR001357">
    <property type="entry name" value="BRCT_dom"/>
</dbReference>
<dbReference type="GO" id="GO:0000724">
    <property type="term" value="P:double-strand break repair via homologous recombination"/>
    <property type="evidence" value="ECO:0007669"/>
    <property type="project" value="UniProtKB-ARBA"/>
</dbReference>
<evidence type="ECO:0000259" key="13">
    <source>
        <dbReference type="PROSITE" id="PS51805"/>
    </source>
</evidence>
<dbReference type="SUPFAM" id="SSF57850">
    <property type="entry name" value="RING/U-box"/>
    <property type="match status" value="1"/>
</dbReference>
<dbReference type="GO" id="GO:0008270">
    <property type="term" value="F:zinc ion binding"/>
    <property type="evidence" value="ECO:0007669"/>
    <property type="project" value="UniProtKB-KW"/>
</dbReference>
<dbReference type="PANTHER" id="PTHR13763:SF0">
    <property type="entry name" value="BREAST CANCER TYPE 1 SUSCEPTIBILITY PROTEIN"/>
    <property type="match status" value="1"/>
</dbReference>
<evidence type="ECO:0000259" key="12">
    <source>
        <dbReference type="PROSITE" id="PS50172"/>
    </source>
</evidence>
<evidence type="ECO:0000256" key="1">
    <source>
        <dbReference type="ARBA" id="ARBA00004123"/>
    </source>
</evidence>
<evidence type="ECO:0000256" key="2">
    <source>
        <dbReference type="ARBA" id="ARBA00022723"/>
    </source>
</evidence>
<dbReference type="Proteomes" id="UP001642360">
    <property type="component" value="Unassembled WGS sequence"/>
</dbReference>
<dbReference type="CDD" id="cd15571">
    <property type="entry name" value="ePHD"/>
    <property type="match status" value="1"/>
</dbReference>
<comment type="subcellular location">
    <subcellularLocation>
        <location evidence="1">Nucleus</location>
    </subcellularLocation>
</comment>
<dbReference type="SUPFAM" id="SSF52113">
    <property type="entry name" value="BRCT domain"/>
    <property type="match status" value="2"/>
</dbReference>
<dbReference type="InterPro" id="IPR036420">
    <property type="entry name" value="BRCT_dom_sf"/>
</dbReference>
<accession>A0ABC8T5A1</accession>
<evidence type="ECO:0000256" key="5">
    <source>
        <dbReference type="ARBA" id="ARBA00022771"/>
    </source>
</evidence>
<dbReference type="SMART" id="SM00184">
    <property type="entry name" value="RING"/>
    <property type="match status" value="1"/>
</dbReference>
<dbReference type="PROSITE" id="PS51805">
    <property type="entry name" value="EPHD"/>
    <property type="match status" value="1"/>
</dbReference>
<feature type="domain" description="RING-type" evidence="11">
    <location>
        <begin position="16"/>
        <end position="54"/>
    </location>
</feature>
<evidence type="ECO:0000256" key="4">
    <source>
        <dbReference type="ARBA" id="ARBA00022763"/>
    </source>
</evidence>
<evidence type="ECO:0000256" key="9">
    <source>
        <dbReference type="PROSITE-ProRule" id="PRU00175"/>
    </source>
</evidence>
<keyword evidence="7" id="KW-0234">DNA repair</keyword>
<feature type="region of interest" description="Disordered" evidence="10">
    <location>
        <begin position="511"/>
        <end position="543"/>
    </location>
</feature>